<sequence length="286" mass="30346">MGRFGAPFSIVHSFQFYGVSVMGRMTGRSCIVTGAAQGIGRAIAEALLDEGADVCFADINGDKVAQVVSANTDRAAQHGGKVTHARVDVTDRASVKAMIAHTVQVFGKLDVKFNNAGVNRPMNFLDVTEDNWNFIMGVNGLGCMIGMQEAAQQMIAQGTGGKIINTASIASRQGYDNVAPYCASKFAVVALTQSGARDLAKHNITVTGFAPGVVATEMWEQVDQDLMEIGAADRPGQAMEEFSSEILRGRVAKTEDITGTTTYLASKDSDYMTGQIVMIDGGMTLV</sequence>
<dbReference type="Proteomes" id="UP000201613">
    <property type="component" value="Unassembled WGS sequence"/>
</dbReference>
<dbReference type="SUPFAM" id="SSF51735">
    <property type="entry name" value="NAD(P)-binding Rossmann-fold domains"/>
    <property type="match status" value="1"/>
</dbReference>
<comment type="similarity">
    <text evidence="1">Belongs to the short-chain dehydrogenases/reductases (SDR) family.</text>
</comment>
<dbReference type="FunFam" id="3.40.50.720:FF:000084">
    <property type="entry name" value="Short-chain dehydrogenase reductase"/>
    <property type="match status" value="1"/>
</dbReference>
<dbReference type="EMBL" id="FXZK01000023">
    <property type="protein sequence ID" value="SMY10255.1"/>
    <property type="molecule type" value="Genomic_DNA"/>
</dbReference>
<name>A0A238LLH7_9RHOB</name>
<evidence type="ECO:0000256" key="1">
    <source>
        <dbReference type="ARBA" id="ARBA00006484"/>
    </source>
</evidence>
<dbReference type="AlphaFoldDB" id="A0A238LLH7"/>
<dbReference type="Pfam" id="PF13561">
    <property type="entry name" value="adh_short_C2"/>
    <property type="match status" value="1"/>
</dbReference>
<dbReference type="PRINTS" id="PR00081">
    <property type="entry name" value="GDHRDH"/>
</dbReference>
<keyword evidence="3" id="KW-1185">Reference proteome</keyword>
<dbReference type="InterPro" id="IPR036291">
    <property type="entry name" value="NAD(P)-bd_dom_sf"/>
</dbReference>
<dbReference type="PRINTS" id="PR00080">
    <property type="entry name" value="SDRFAMILY"/>
</dbReference>
<dbReference type="PANTHER" id="PTHR42760">
    <property type="entry name" value="SHORT-CHAIN DEHYDROGENASES/REDUCTASES FAMILY MEMBER"/>
    <property type="match status" value="1"/>
</dbReference>
<protein>
    <submittedName>
        <fullName evidence="2">Diacetyl reductase [(S)-acetoin forming]</fullName>
        <ecNumber evidence="2">1.1.1.304</ecNumber>
    </submittedName>
</protein>
<organism evidence="2 3">
    <name type="scientific">Flavimaricola marinus</name>
    <dbReference type="NCBI Taxonomy" id="1819565"/>
    <lineage>
        <taxon>Bacteria</taxon>
        <taxon>Pseudomonadati</taxon>
        <taxon>Pseudomonadota</taxon>
        <taxon>Alphaproteobacteria</taxon>
        <taxon>Rhodobacterales</taxon>
        <taxon>Paracoccaceae</taxon>
        <taxon>Flavimaricola</taxon>
    </lineage>
</organism>
<reference evidence="2 3" key="1">
    <citation type="submission" date="2017-05" db="EMBL/GenBank/DDBJ databases">
        <authorList>
            <person name="Song R."/>
            <person name="Chenine A.L."/>
            <person name="Ruprecht R.M."/>
        </authorList>
    </citation>
    <scope>NUCLEOTIDE SEQUENCE [LARGE SCALE GENOMIC DNA]</scope>
    <source>
        <strain evidence="2 3">CECT 8899</strain>
    </source>
</reference>
<dbReference type="PANTHER" id="PTHR42760:SF121">
    <property type="entry name" value="3-OXOACYL-(ACYL-CARRIER-PROTEIN) REDUCTASE"/>
    <property type="match status" value="1"/>
</dbReference>
<gene>
    <name evidence="2" type="primary">budC_2</name>
    <name evidence="2" type="ORF">LOM8899_04430</name>
</gene>
<dbReference type="Gene3D" id="3.40.50.720">
    <property type="entry name" value="NAD(P)-binding Rossmann-like Domain"/>
    <property type="match status" value="1"/>
</dbReference>
<dbReference type="GO" id="GO:0006633">
    <property type="term" value="P:fatty acid biosynthetic process"/>
    <property type="evidence" value="ECO:0007669"/>
    <property type="project" value="TreeGrafter"/>
</dbReference>
<dbReference type="PROSITE" id="PS00061">
    <property type="entry name" value="ADH_SHORT"/>
    <property type="match status" value="1"/>
</dbReference>
<dbReference type="InterPro" id="IPR020904">
    <property type="entry name" value="Sc_DH/Rdtase_CS"/>
</dbReference>
<proteinExistence type="inferred from homology"/>
<evidence type="ECO:0000313" key="3">
    <source>
        <dbReference type="Proteomes" id="UP000201613"/>
    </source>
</evidence>
<evidence type="ECO:0000313" key="2">
    <source>
        <dbReference type="EMBL" id="SMY10255.1"/>
    </source>
</evidence>
<dbReference type="EC" id="1.1.1.304" evidence="2"/>
<dbReference type="InterPro" id="IPR002347">
    <property type="entry name" value="SDR_fam"/>
</dbReference>
<accession>A0A238LLH7</accession>
<dbReference type="GO" id="GO:0052588">
    <property type="term" value="F:diacetyl reductase ((S)-acetoin forming) (NAD+) activity"/>
    <property type="evidence" value="ECO:0007669"/>
    <property type="project" value="UniProtKB-EC"/>
</dbReference>
<keyword evidence="2" id="KW-0560">Oxidoreductase</keyword>
<dbReference type="GO" id="GO:0048038">
    <property type="term" value="F:quinone binding"/>
    <property type="evidence" value="ECO:0007669"/>
    <property type="project" value="TreeGrafter"/>
</dbReference>